<dbReference type="GO" id="GO:0016491">
    <property type="term" value="F:oxidoreductase activity"/>
    <property type="evidence" value="ECO:0007669"/>
    <property type="project" value="UniProtKB-KW"/>
</dbReference>
<evidence type="ECO:0000256" key="1">
    <source>
        <dbReference type="ARBA" id="ARBA00009986"/>
    </source>
</evidence>
<proteinExistence type="inferred from homology"/>
<gene>
    <name evidence="4" type="ORF">VOI36_35865</name>
</gene>
<name>A0ABU9WWX3_9BURK</name>
<comment type="caution">
    <text evidence="4">The sequence shown here is derived from an EMBL/GenBank/DDBJ whole genome shotgun (WGS) entry which is preliminary data.</text>
</comment>
<dbReference type="Proteomes" id="UP001466933">
    <property type="component" value="Unassembled WGS sequence"/>
</dbReference>
<keyword evidence="5" id="KW-1185">Reference proteome</keyword>
<dbReference type="Gene3D" id="3.40.605.10">
    <property type="entry name" value="Aldehyde Dehydrogenase, Chain A, domain 1"/>
    <property type="match status" value="1"/>
</dbReference>
<dbReference type="InterPro" id="IPR050740">
    <property type="entry name" value="Aldehyde_DH_Superfamily"/>
</dbReference>
<organism evidence="4 5">
    <name type="scientific">Burkholderia theae</name>
    <dbReference type="NCBI Taxonomy" id="3143496"/>
    <lineage>
        <taxon>Bacteria</taxon>
        <taxon>Pseudomonadati</taxon>
        <taxon>Pseudomonadota</taxon>
        <taxon>Betaproteobacteria</taxon>
        <taxon>Burkholderiales</taxon>
        <taxon>Burkholderiaceae</taxon>
        <taxon>Burkholderia</taxon>
    </lineage>
</organism>
<keyword evidence="2 4" id="KW-0560">Oxidoreductase</keyword>
<comment type="similarity">
    <text evidence="1">Belongs to the aldehyde dehydrogenase family.</text>
</comment>
<dbReference type="InterPro" id="IPR016162">
    <property type="entry name" value="Ald_DH_N"/>
</dbReference>
<dbReference type="Pfam" id="PF00171">
    <property type="entry name" value="Aldedh"/>
    <property type="match status" value="1"/>
</dbReference>
<dbReference type="CDD" id="cd07103">
    <property type="entry name" value="ALDH_F5_SSADH_GabD"/>
    <property type="match status" value="1"/>
</dbReference>
<accession>A0ABU9WWX3</accession>
<dbReference type="EMBL" id="JBCPYA010000024">
    <property type="protein sequence ID" value="MEN2475285.1"/>
    <property type="molecule type" value="Genomic_DNA"/>
</dbReference>
<evidence type="ECO:0000313" key="4">
    <source>
        <dbReference type="EMBL" id="MEN2475285.1"/>
    </source>
</evidence>
<dbReference type="InterPro" id="IPR016163">
    <property type="entry name" value="Ald_DH_C"/>
</dbReference>
<dbReference type="RefSeq" id="WP_343495202.1">
    <property type="nucleotide sequence ID" value="NZ_JBCPYA010000024.1"/>
</dbReference>
<protein>
    <submittedName>
        <fullName evidence="4">NAD-dependent succinate-semialdehyde dehydrogenase</fullName>
        <ecNumber evidence="4">1.2.1.-</ecNumber>
    </submittedName>
</protein>
<reference evidence="4 5" key="1">
    <citation type="submission" date="2024-05" db="EMBL/GenBank/DDBJ databases">
        <title>Burkholderia sp. Nov. a novel bacteria isolated from rhizosphere soil of Camellia sinensis.</title>
        <authorList>
            <person name="Dong Y."/>
        </authorList>
    </citation>
    <scope>NUCLEOTIDE SEQUENCE [LARGE SCALE GENOMIC DNA]</scope>
    <source>
        <strain evidence="4 5">GS2Y</strain>
    </source>
</reference>
<dbReference type="PANTHER" id="PTHR43353">
    <property type="entry name" value="SUCCINATE-SEMIALDEHYDE DEHYDROGENASE, MITOCHONDRIAL"/>
    <property type="match status" value="1"/>
</dbReference>
<dbReference type="EC" id="1.2.1.-" evidence="4"/>
<evidence type="ECO:0000313" key="5">
    <source>
        <dbReference type="Proteomes" id="UP001466933"/>
    </source>
</evidence>
<dbReference type="InterPro" id="IPR016161">
    <property type="entry name" value="Ald_DH/histidinol_DH"/>
</dbReference>
<dbReference type="SUPFAM" id="SSF53720">
    <property type="entry name" value="ALDH-like"/>
    <property type="match status" value="1"/>
</dbReference>
<evidence type="ECO:0000259" key="3">
    <source>
        <dbReference type="Pfam" id="PF00171"/>
    </source>
</evidence>
<feature type="domain" description="Aldehyde dehydrogenase" evidence="3">
    <location>
        <begin position="7"/>
        <end position="466"/>
    </location>
</feature>
<dbReference type="Gene3D" id="3.40.309.10">
    <property type="entry name" value="Aldehyde Dehydrogenase, Chain A, domain 2"/>
    <property type="match status" value="1"/>
</dbReference>
<sequence length="471" mass="50237">MLIDNVWRAGRGNATRVIHNPANDEVIGTVALANATDLDSAVACAVSGFEVWRRTPAIERTRIMLGAADLLTQRADAIANVLTLEQGKPLAESRAEIAVSADIIRWAANEAQRIYGRIVPPRAAGVQQMVHKEPVGPVAAFTPWNFPIAQVARKVAPALASGCSLILKAAEETPASAAELVRAFVDAGLPAGVLSLVFGEPSEISQHLISHRAIRKITFTGSTPVGKQLAALAGTHMKRVTMELGGHAPVIVAADADVSKAARTLADAKFRNAGQICLSPTRMMVEQTVFDEFMETFVARIREIRVGDGRLEGSTMGPLANERRLKAMERLTDDAVSRGAVLTTGGTRIGASGNFFAPTVLTEPPKDSLVLNTEPFGPVAAVWRFADLDEAIAEANRLDYGLSAYAFTRTIRTANRLAHEVQAGTLWINQAAAAWPELPFGGVKDSGYGYEGGPESLEAYLQTKTVAISDV</sequence>
<dbReference type="PANTHER" id="PTHR43353:SF5">
    <property type="entry name" value="SUCCINATE-SEMIALDEHYDE DEHYDROGENASE, MITOCHONDRIAL"/>
    <property type="match status" value="1"/>
</dbReference>
<evidence type="ECO:0000256" key="2">
    <source>
        <dbReference type="ARBA" id="ARBA00023002"/>
    </source>
</evidence>
<dbReference type="InterPro" id="IPR015590">
    <property type="entry name" value="Aldehyde_DH_dom"/>
</dbReference>